<dbReference type="InterPro" id="IPR014043">
    <property type="entry name" value="Acyl_transferase_dom"/>
</dbReference>
<dbReference type="InterPro" id="IPR020841">
    <property type="entry name" value="PKS_Beta-ketoAc_synthase_dom"/>
</dbReference>
<dbReference type="Pfam" id="PF08659">
    <property type="entry name" value="KR"/>
    <property type="match status" value="1"/>
</dbReference>
<dbReference type="Gene3D" id="3.30.70.3290">
    <property type="match status" value="1"/>
</dbReference>
<name>A0ABV4CKB8_9PSEU</name>
<dbReference type="InterPro" id="IPR009081">
    <property type="entry name" value="PP-bd_ACP"/>
</dbReference>
<feature type="active site" description="Proton donor; for dehydratase activity" evidence="9">
    <location>
        <position position="1115"/>
    </location>
</feature>
<feature type="active site" description="Proton acceptor; for dehydratase activity" evidence="9">
    <location>
        <position position="955"/>
    </location>
</feature>
<dbReference type="InterPro" id="IPR032821">
    <property type="entry name" value="PKS_assoc"/>
</dbReference>
<sequence length="1801" mass="188651">MSNDEKLRDYLKRAVADLQQTRRRLRDVEERQNEPIAIVGMACRLPGGVSSPEGLWDLVSSGGDAVGEFPSDRGWDVDGLFDPDPGAVGKSYVRRGGFLDGAGDFDAGLFGISPREALAMDPQQRLLLESSWEALEHAGLDPLGLRGRDVGVFSGLMHHDYGSTLRELPGGLEGYFGVGNSGSVASGRVSYALGLEGPAVTVDTACSSSLVALHLAVQSLRTGECSLALAGGVAVMAEPAVFVDFSRQRGLAVDGRCKAFSEGADGTGLSEGVGVLVVERLSDARRLGHRVLAVVAGSAVNQDGASNGLTAPNGPSQERVIRAALANAGLGPSDVDAVEAHGTGTSLGDPIEAGALLGTYGRHREGEPLWLGSLKSNIGHAQAAAGVAGVIKMVLAMRRGVLPASLHVSSPSSKVDWGSGAVEVLSESRAWPETGRVRRAGVSSFGVSGTNAHVVLEHVPAEAARPDERISPGVPVPWIVSAHSPEALRTNAARIAEVIEHGQVDRADVGWSLLSRANLEHRAVVLDAALADLRSLASGDLADGLVTGVSGVDGRTALVFPGQGAQWVGMGAGLLGSSRVFAEAMAECDAVLSEFVDWSLLEVIREGRELDRVDVVQPVSFAVMVSLARLWQSHGVVPDAVVGHSQGEIAAAHVAGALSLRDAARVVVLRSRLIGEELAGRGGMVSLALPEAEAAELIERWPGLDVAVVNGPSSVVVAGDPEACAEVVAEAERREIRVRRVPVDYASHSAHVEGIRDELTSVLSDIKPEKSEVPFFSTLDCAWVEDTTALDAGYWYRNLRQRVRFAEATDALIDDDFRVFVEVSAHPVLTMAVQETLERRAEVPAVVTGTLRRDEGDLTRFATSLAELWVRGVEVDWTPLFPADARRIDLPTYAFQHQRYWLASDPAKSGGDLALTGLDAVGHPLLGAALAFPESGAAAFTSRLSLRTHPWLADHAVFGTVLVPGAALVELAARAGAEVGCPALDELVVEAPLVLPEESAVRLQVHVDEADDAGRRAVRIYSRPDDDGDWTRHASGALSAAPAPAVPAQQWPPVGARRVPVEGFYEGMAESGYEYGPSFRCLSAAWTRGAEVFAEVALPEEVDAGDFGLHPALFDAAMQATRFGSATEVAAGHVLLPFAWNGFSSHASGATALRVHAVWSGEDAVSLALTDPTGAPVASLESLVLRPTPVDRLRRDELPLHRLDWTPVTTGPTTTRIVRLAADATASELAEAIEQAPDAVVVDCTGGGDPNPAAVRSLVGAVLAVVQRWLADDTGQPGQLVVLTEGGVEVAADDADIRPGAAAVWGLVRAAQAEHPGRIALVDVDGAQSDAALAAFAAVDEPQLAVRGDRAWAPKLVAAPGDERDAPVLDPAGTVLVTGGTGTLGASVARHLAGAHGVRNLLLVSRSGPDAAGAAGLAAELRALGAEVRISACDVGDRAALARVLADVPSDRPLTGVVHAAGALDDGVLSSLSPERFDGVFRPKVDAAWHLHELTADADLAMFVLFSSAAGVFGGAGQANYAAANGYLDGLAAHRRRLGLPAVSLAWGLWAEATGLTARMSDADHERLARDGLLGLGDDEGMALFDRAVRSERSLLVPAKFDLAALRSGASTSPLLRGLAAPTRRAAPRAGAVSWADRLAGMAEQEQQRTLVELVRRHAAAVLGHPSVDPVRADHAFNQMGFDSLAAVELRNRIAAETGLRLPATLVFDRPTPNALAEHLHDELCATDPGVDEERLRSALASTPLSRFRELGVLEALLGLIGAEEDGAEEDGTGAEQDDDSNWIETMDVDELVARALGADN</sequence>
<dbReference type="InterPro" id="IPR042104">
    <property type="entry name" value="PKS_dehydratase_sf"/>
</dbReference>
<evidence type="ECO:0000259" key="11">
    <source>
        <dbReference type="PROSITE" id="PS50075"/>
    </source>
</evidence>
<dbReference type="SMART" id="SM00826">
    <property type="entry name" value="PKS_DH"/>
    <property type="match status" value="1"/>
</dbReference>
<dbReference type="Pfam" id="PF08990">
    <property type="entry name" value="Docking"/>
    <property type="match status" value="1"/>
</dbReference>
<feature type="region of interest" description="N-terminal hotdog fold" evidence="9">
    <location>
        <begin position="923"/>
        <end position="1045"/>
    </location>
</feature>
<dbReference type="SMART" id="SM00823">
    <property type="entry name" value="PKS_PP"/>
    <property type="match status" value="1"/>
</dbReference>
<keyword evidence="7" id="KW-0511">Multifunctional enzyme</keyword>
<dbReference type="SUPFAM" id="SSF47336">
    <property type="entry name" value="ACP-like"/>
    <property type="match status" value="1"/>
</dbReference>
<evidence type="ECO:0000313" key="14">
    <source>
        <dbReference type="EMBL" id="MEY8040928.1"/>
    </source>
</evidence>
<dbReference type="InterPro" id="IPR018201">
    <property type="entry name" value="Ketoacyl_synth_AS"/>
</dbReference>
<evidence type="ECO:0000256" key="1">
    <source>
        <dbReference type="ARBA" id="ARBA00001957"/>
    </source>
</evidence>
<keyword evidence="4" id="KW-0597">Phosphoprotein</keyword>
<gene>
    <name evidence="14" type="ORF">AB8O55_16080</name>
</gene>
<dbReference type="Pfam" id="PF00550">
    <property type="entry name" value="PP-binding"/>
    <property type="match status" value="1"/>
</dbReference>
<dbReference type="Gene3D" id="3.40.47.10">
    <property type="match status" value="1"/>
</dbReference>
<proteinExistence type="predicted"/>
<evidence type="ECO:0000256" key="2">
    <source>
        <dbReference type="ARBA" id="ARBA00004792"/>
    </source>
</evidence>
<dbReference type="InterPro" id="IPR036299">
    <property type="entry name" value="Polyketide_synth_docking_sf"/>
</dbReference>
<reference evidence="14 15" key="1">
    <citation type="submission" date="2024-08" db="EMBL/GenBank/DDBJ databases">
        <title>Genome mining of Saccharopolyspora cebuensis PGLac3 from Nigerian medicinal plant.</title>
        <authorList>
            <person name="Ezeobiora C.E."/>
            <person name="Igbokwe N.H."/>
            <person name="Amin D.H."/>
            <person name="Mendie U.E."/>
        </authorList>
    </citation>
    <scope>NUCLEOTIDE SEQUENCE [LARGE SCALE GENOMIC DNA]</scope>
    <source>
        <strain evidence="14 15">PGLac3</strain>
    </source>
</reference>
<keyword evidence="15" id="KW-1185">Reference proteome</keyword>
<dbReference type="Pfam" id="PF00698">
    <property type="entry name" value="Acyl_transf_1"/>
    <property type="match status" value="1"/>
</dbReference>
<dbReference type="Pfam" id="PF00109">
    <property type="entry name" value="ketoacyl-synt"/>
    <property type="match status" value="1"/>
</dbReference>
<evidence type="ECO:0000256" key="7">
    <source>
        <dbReference type="ARBA" id="ARBA00023268"/>
    </source>
</evidence>
<evidence type="ECO:0000256" key="5">
    <source>
        <dbReference type="ARBA" id="ARBA00022679"/>
    </source>
</evidence>
<dbReference type="SUPFAM" id="SSF51735">
    <property type="entry name" value="NAD(P)-binding Rossmann-fold domains"/>
    <property type="match status" value="2"/>
</dbReference>
<dbReference type="PROSITE" id="PS52019">
    <property type="entry name" value="PKS_MFAS_DH"/>
    <property type="match status" value="1"/>
</dbReference>
<dbReference type="PROSITE" id="PS50075">
    <property type="entry name" value="CARRIER"/>
    <property type="match status" value="1"/>
</dbReference>
<dbReference type="InterPro" id="IPR020806">
    <property type="entry name" value="PKS_PP-bd"/>
</dbReference>
<dbReference type="CDD" id="cd00833">
    <property type="entry name" value="PKS"/>
    <property type="match status" value="1"/>
</dbReference>
<dbReference type="Proteomes" id="UP001564626">
    <property type="component" value="Unassembled WGS sequence"/>
</dbReference>
<dbReference type="InterPro" id="IPR049900">
    <property type="entry name" value="PKS_mFAS_DH"/>
</dbReference>
<evidence type="ECO:0000256" key="8">
    <source>
        <dbReference type="ARBA" id="ARBA00023315"/>
    </source>
</evidence>
<evidence type="ECO:0000259" key="13">
    <source>
        <dbReference type="PROSITE" id="PS52019"/>
    </source>
</evidence>
<dbReference type="InterPro" id="IPR020807">
    <property type="entry name" value="PKS_DH"/>
</dbReference>
<comment type="cofactor">
    <cofactor evidence="1">
        <name>pantetheine 4'-phosphate</name>
        <dbReference type="ChEBI" id="CHEBI:47942"/>
    </cofactor>
</comment>
<evidence type="ECO:0000256" key="9">
    <source>
        <dbReference type="PROSITE-ProRule" id="PRU01363"/>
    </source>
</evidence>
<dbReference type="InterPro" id="IPR036736">
    <property type="entry name" value="ACP-like_sf"/>
</dbReference>
<feature type="domain" description="PKS/mFAS DH" evidence="13">
    <location>
        <begin position="923"/>
        <end position="1194"/>
    </location>
</feature>
<dbReference type="InterPro" id="IPR006162">
    <property type="entry name" value="Ppantetheine_attach_site"/>
</dbReference>
<dbReference type="Pfam" id="PF16197">
    <property type="entry name" value="KAsynt_C_assoc"/>
    <property type="match status" value="1"/>
</dbReference>
<dbReference type="Gene3D" id="1.10.1200.10">
    <property type="entry name" value="ACP-like"/>
    <property type="match status" value="1"/>
</dbReference>
<dbReference type="SUPFAM" id="SSF53901">
    <property type="entry name" value="Thiolase-like"/>
    <property type="match status" value="1"/>
</dbReference>
<keyword evidence="5" id="KW-0808">Transferase</keyword>
<dbReference type="PROSITE" id="PS00606">
    <property type="entry name" value="KS3_1"/>
    <property type="match status" value="1"/>
</dbReference>
<keyword evidence="8" id="KW-0012">Acyltransferase</keyword>
<dbReference type="Pfam" id="PF21089">
    <property type="entry name" value="PKS_DH_N"/>
    <property type="match status" value="1"/>
</dbReference>
<feature type="region of interest" description="C-terminal hotdog fold" evidence="9">
    <location>
        <begin position="1056"/>
        <end position="1194"/>
    </location>
</feature>
<dbReference type="InterPro" id="IPR001227">
    <property type="entry name" value="Ac_transferase_dom_sf"/>
</dbReference>
<dbReference type="SUPFAM" id="SSF55048">
    <property type="entry name" value="Probable ACP-binding domain of malonyl-CoA ACP transacylase"/>
    <property type="match status" value="1"/>
</dbReference>
<dbReference type="InterPro" id="IPR049551">
    <property type="entry name" value="PKS_DH_C"/>
</dbReference>
<dbReference type="InterPro" id="IPR016035">
    <property type="entry name" value="Acyl_Trfase/lysoPLipase"/>
</dbReference>
<dbReference type="InterPro" id="IPR050091">
    <property type="entry name" value="PKS_NRPS_Biosynth_Enz"/>
</dbReference>
<evidence type="ECO:0000256" key="10">
    <source>
        <dbReference type="SAM" id="MobiDB-lite"/>
    </source>
</evidence>
<evidence type="ECO:0000256" key="3">
    <source>
        <dbReference type="ARBA" id="ARBA00022450"/>
    </source>
</evidence>
<evidence type="ECO:0000256" key="4">
    <source>
        <dbReference type="ARBA" id="ARBA00022553"/>
    </source>
</evidence>
<dbReference type="SMART" id="SM00825">
    <property type="entry name" value="PKS_KS"/>
    <property type="match status" value="1"/>
</dbReference>
<feature type="domain" description="Ketosynthase family 3 (KS3)" evidence="12">
    <location>
        <begin position="33"/>
        <end position="458"/>
    </location>
</feature>
<accession>A0ABV4CKB8</accession>
<dbReference type="InterPro" id="IPR036291">
    <property type="entry name" value="NAD(P)-bd_dom_sf"/>
</dbReference>
<dbReference type="PROSITE" id="PS52004">
    <property type="entry name" value="KS3_2"/>
    <property type="match status" value="1"/>
</dbReference>
<dbReference type="SUPFAM" id="SSF52151">
    <property type="entry name" value="FabD/lysophospholipase-like"/>
    <property type="match status" value="1"/>
</dbReference>
<evidence type="ECO:0000259" key="12">
    <source>
        <dbReference type="PROSITE" id="PS52004"/>
    </source>
</evidence>
<dbReference type="SMART" id="SM00822">
    <property type="entry name" value="PKS_KR"/>
    <property type="match status" value="1"/>
</dbReference>
<dbReference type="InterPro" id="IPR014031">
    <property type="entry name" value="Ketoacyl_synth_C"/>
</dbReference>
<dbReference type="Pfam" id="PF14765">
    <property type="entry name" value="PS-DH"/>
    <property type="match status" value="1"/>
</dbReference>
<dbReference type="SMART" id="SM00827">
    <property type="entry name" value="PKS_AT"/>
    <property type="match status" value="1"/>
</dbReference>
<feature type="domain" description="Carrier" evidence="11">
    <location>
        <begin position="1649"/>
        <end position="1724"/>
    </location>
</feature>
<dbReference type="InterPro" id="IPR016039">
    <property type="entry name" value="Thiolase-like"/>
</dbReference>
<organism evidence="14 15">
    <name type="scientific">Saccharopolyspora cebuensis</name>
    <dbReference type="NCBI Taxonomy" id="418759"/>
    <lineage>
        <taxon>Bacteria</taxon>
        <taxon>Bacillati</taxon>
        <taxon>Actinomycetota</taxon>
        <taxon>Actinomycetes</taxon>
        <taxon>Pseudonocardiales</taxon>
        <taxon>Pseudonocardiaceae</taxon>
        <taxon>Saccharopolyspora</taxon>
    </lineage>
</organism>
<dbReference type="InterPro" id="IPR013968">
    <property type="entry name" value="PKS_KR"/>
</dbReference>
<protein>
    <submittedName>
        <fullName evidence="14">Type I polyketide synthase</fullName>
    </submittedName>
</protein>
<dbReference type="PANTHER" id="PTHR43775">
    <property type="entry name" value="FATTY ACID SYNTHASE"/>
    <property type="match status" value="1"/>
</dbReference>
<comment type="pathway">
    <text evidence="2">Antibiotic biosynthesis.</text>
</comment>
<dbReference type="EMBL" id="JBGEHV010000028">
    <property type="protein sequence ID" value="MEY8040928.1"/>
    <property type="molecule type" value="Genomic_DNA"/>
</dbReference>
<dbReference type="Gene3D" id="3.40.366.10">
    <property type="entry name" value="Malonyl-Coenzyme A Acyl Carrier Protein, domain 2"/>
    <property type="match status" value="1"/>
</dbReference>
<keyword evidence="3" id="KW-0596">Phosphopantetheine</keyword>
<comment type="caution">
    <text evidence="14">The sequence shown here is derived from an EMBL/GenBank/DDBJ whole genome shotgun (WGS) entry which is preliminary data.</text>
</comment>
<feature type="region of interest" description="Disordered" evidence="10">
    <location>
        <begin position="1764"/>
        <end position="1784"/>
    </location>
</feature>
<evidence type="ECO:0000256" key="6">
    <source>
        <dbReference type="ARBA" id="ARBA00023194"/>
    </source>
</evidence>
<dbReference type="InterPro" id="IPR014030">
    <property type="entry name" value="Ketoacyl_synth_N"/>
</dbReference>
<dbReference type="Gene3D" id="3.10.129.110">
    <property type="entry name" value="Polyketide synthase dehydratase"/>
    <property type="match status" value="1"/>
</dbReference>
<keyword evidence="6" id="KW-0045">Antibiotic biosynthesis</keyword>
<evidence type="ECO:0000313" key="15">
    <source>
        <dbReference type="Proteomes" id="UP001564626"/>
    </source>
</evidence>
<dbReference type="PROSITE" id="PS00012">
    <property type="entry name" value="PHOSPHOPANTETHEINE"/>
    <property type="match status" value="1"/>
</dbReference>
<dbReference type="InterPro" id="IPR055123">
    <property type="entry name" value="SpnB-like_Rossmann"/>
</dbReference>
<dbReference type="InterPro" id="IPR015083">
    <property type="entry name" value="NorB/c/GfsB-D-like_docking"/>
</dbReference>
<dbReference type="InterPro" id="IPR049552">
    <property type="entry name" value="PKS_DH_N"/>
</dbReference>
<dbReference type="InterPro" id="IPR016036">
    <property type="entry name" value="Malonyl_transacylase_ACP-bd"/>
</dbReference>
<dbReference type="Gene3D" id="3.40.50.720">
    <property type="entry name" value="NAD(P)-binding Rossmann-like Domain"/>
    <property type="match status" value="1"/>
</dbReference>
<dbReference type="SMART" id="SM01294">
    <property type="entry name" value="PKS_PP_betabranch"/>
    <property type="match status" value="1"/>
</dbReference>
<dbReference type="PANTHER" id="PTHR43775:SF51">
    <property type="entry name" value="INACTIVE PHENOLPHTHIOCEROL SYNTHESIS POLYKETIDE SYNTHASE TYPE I PKS1-RELATED"/>
    <property type="match status" value="1"/>
</dbReference>
<dbReference type="Pfam" id="PF22953">
    <property type="entry name" value="SpnB_Rossmann"/>
    <property type="match status" value="1"/>
</dbReference>
<dbReference type="InterPro" id="IPR057326">
    <property type="entry name" value="KR_dom"/>
</dbReference>
<dbReference type="SUPFAM" id="SSF101173">
    <property type="entry name" value="Docking domain B of the erythromycin polyketide synthase (DEBS)"/>
    <property type="match status" value="1"/>
</dbReference>
<dbReference type="Pfam" id="PF02801">
    <property type="entry name" value="Ketoacyl-synt_C"/>
    <property type="match status" value="1"/>
</dbReference>
<dbReference type="CDD" id="cd08956">
    <property type="entry name" value="KR_3_FAS_SDR_x"/>
    <property type="match status" value="1"/>
</dbReference>